<protein>
    <recommendedName>
        <fullName evidence="4">DUF1353 domain-containing protein</fullName>
    </recommendedName>
</protein>
<accession>A0A1I0EHY3</accession>
<dbReference type="InterPro" id="IPR010767">
    <property type="entry name" value="Phage_CGC-2007_Cje0229"/>
</dbReference>
<evidence type="ECO:0008006" key="4">
    <source>
        <dbReference type="Google" id="ProtNLM"/>
    </source>
</evidence>
<evidence type="ECO:0000313" key="2">
    <source>
        <dbReference type="EMBL" id="SET44741.1"/>
    </source>
</evidence>
<dbReference type="EMBL" id="FOIA01000027">
    <property type="protein sequence ID" value="SET44741.1"/>
    <property type="molecule type" value="Genomic_DNA"/>
</dbReference>
<gene>
    <name evidence="2" type="ORF">SAMN05216326_12747</name>
</gene>
<keyword evidence="3" id="KW-1185">Reference proteome</keyword>
<evidence type="ECO:0000313" key="3">
    <source>
        <dbReference type="Proteomes" id="UP000199345"/>
    </source>
</evidence>
<dbReference type="Pfam" id="PF07087">
    <property type="entry name" value="DUF1353"/>
    <property type="match status" value="1"/>
</dbReference>
<feature type="transmembrane region" description="Helical" evidence="1">
    <location>
        <begin position="126"/>
        <end position="144"/>
    </location>
</feature>
<dbReference type="Proteomes" id="UP000199345">
    <property type="component" value="Unassembled WGS sequence"/>
</dbReference>
<evidence type="ECO:0000256" key="1">
    <source>
        <dbReference type="SAM" id="Phobius"/>
    </source>
</evidence>
<reference evidence="3" key="1">
    <citation type="submission" date="2016-10" db="EMBL/GenBank/DDBJ databases">
        <authorList>
            <person name="Varghese N."/>
            <person name="Submissions S."/>
        </authorList>
    </citation>
    <scope>NUCLEOTIDE SEQUENCE [LARGE SCALE GENOMIC DNA]</scope>
    <source>
        <strain evidence="3">Nm71</strain>
    </source>
</reference>
<keyword evidence="1" id="KW-1133">Transmembrane helix</keyword>
<sequence>MIPDGSGHWISDGYLDFQSERFGCVVSMHPFSLNNLSSVPWFLRKLINPNGPHRPAAALHDELYELRGVTQGRNFTRKECDQLYLDAMLSDKLAYFDALPKDAREAIKHHGLNKNFTYRAEMTDRWVAYLLYAGVRVFGWVYWARKIRNHH</sequence>
<keyword evidence="1" id="KW-0472">Membrane</keyword>
<dbReference type="AlphaFoldDB" id="A0A1I0EHY3"/>
<name>A0A1I0EHY3_9PROT</name>
<keyword evidence="1" id="KW-0812">Transmembrane</keyword>
<organism evidence="2 3">
    <name type="scientific">Nitrosomonas marina</name>
    <dbReference type="NCBI Taxonomy" id="917"/>
    <lineage>
        <taxon>Bacteria</taxon>
        <taxon>Pseudomonadati</taxon>
        <taxon>Pseudomonadota</taxon>
        <taxon>Betaproteobacteria</taxon>
        <taxon>Nitrosomonadales</taxon>
        <taxon>Nitrosomonadaceae</taxon>
        <taxon>Nitrosomonas</taxon>
    </lineage>
</organism>
<proteinExistence type="predicted"/>